<dbReference type="PANTHER" id="PTHR14614">
    <property type="entry name" value="HEPATOCELLULAR CARCINOMA-ASSOCIATED ANTIGEN"/>
    <property type="match status" value="1"/>
</dbReference>
<evidence type="ECO:0000313" key="6">
    <source>
        <dbReference type="Proteomes" id="UP000761534"/>
    </source>
</evidence>
<dbReference type="GO" id="GO:0032991">
    <property type="term" value="C:protein-containing complex"/>
    <property type="evidence" value="ECO:0007669"/>
    <property type="project" value="TreeGrafter"/>
</dbReference>
<dbReference type="GO" id="GO:0005829">
    <property type="term" value="C:cytosol"/>
    <property type="evidence" value="ECO:0007669"/>
    <property type="project" value="TreeGrafter"/>
</dbReference>
<evidence type="ECO:0000256" key="4">
    <source>
        <dbReference type="ARBA" id="ARBA00039932"/>
    </source>
</evidence>
<dbReference type="Gene3D" id="3.40.50.150">
    <property type="entry name" value="Vaccinia Virus protein VP39"/>
    <property type="match status" value="1"/>
</dbReference>
<sequence>MSEPVYILMDVKFWIGWEDKMSFVDDLEAIGIEELEEHVFELFVNRAVSERDLGFVGRKKDSLEVTVNGQDLEIRQSISLLNSGKEKSTTGAVAWKVSPLFCEWVLTSGTVLHGLVVNRQRTILEFGSGVGGILAVTIGPKVRRFIATDQEHLLKLLRENIAENLPTPSKRKPTEWDVKALEYDWEYADQLIVNLEDELLDVDEDGVIIACDTIYNDFLIPHFVNALLTAVKKIGPNCHIILAQQLRAEPIMEAILRELLSRGFHVWNVPDYLLSPELVQGFAVHYVRLNHDTLTGS</sequence>
<evidence type="ECO:0000256" key="1">
    <source>
        <dbReference type="ARBA" id="ARBA00022603"/>
    </source>
</evidence>
<dbReference type="PANTHER" id="PTHR14614:SF109">
    <property type="entry name" value="RIBOSOMAL LYSINE N-METHYLTRANSFERASE 5"/>
    <property type="match status" value="1"/>
</dbReference>
<dbReference type="GO" id="GO:0032259">
    <property type="term" value="P:methylation"/>
    <property type="evidence" value="ECO:0007669"/>
    <property type="project" value="UniProtKB-KW"/>
</dbReference>
<dbReference type="EMBL" id="SWFS01000082">
    <property type="protein sequence ID" value="KAA8916777.1"/>
    <property type="molecule type" value="Genomic_DNA"/>
</dbReference>
<dbReference type="Proteomes" id="UP000761534">
    <property type="component" value="Unassembled WGS sequence"/>
</dbReference>
<comment type="similarity">
    <text evidence="3">Belongs to the class I-like SAM-binding methyltransferase superfamily. RKM5 family.</text>
</comment>
<proteinExistence type="inferred from homology"/>
<dbReference type="InterPro" id="IPR019410">
    <property type="entry name" value="Methyltransf_16"/>
</dbReference>
<dbReference type="Pfam" id="PF10294">
    <property type="entry name" value="Methyltransf_16"/>
    <property type="match status" value="1"/>
</dbReference>
<keyword evidence="2" id="KW-0949">S-adenosyl-L-methionine</keyword>
<dbReference type="InterPro" id="IPR029063">
    <property type="entry name" value="SAM-dependent_MTases_sf"/>
</dbReference>
<protein>
    <recommendedName>
        <fullName evidence="4">Ribosomal lysine N-methyltransferase 5</fullName>
    </recommendedName>
</protein>
<keyword evidence="1" id="KW-0808">Transferase</keyword>
<comment type="caution">
    <text evidence="5">The sequence shown here is derived from an EMBL/GenBank/DDBJ whole genome shotgun (WGS) entry which is preliminary data.</text>
</comment>
<accession>A0A642VB05</accession>
<name>A0A642VB05_9ASCO</name>
<evidence type="ECO:0000256" key="3">
    <source>
        <dbReference type="ARBA" id="ARBA00038458"/>
    </source>
</evidence>
<keyword evidence="6" id="KW-1185">Reference proteome</keyword>
<dbReference type="SUPFAM" id="SSF53335">
    <property type="entry name" value="S-adenosyl-L-methionine-dependent methyltransferases"/>
    <property type="match status" value="1"/>
</dbReference>
<keyword evidence="1" id="KW-0489">Methyltransferase</keyword>
<dbReference type="GO" id="GO:0008757">
    <property type="term" value="F:S-adenosylmethionine-dependent methyltransferase activity"/>
    <property type="evidence" value="ECO:0007669"/>
    <property type="project" value="UniProtKB-ARBA"/>
</dbReference>
<organism evidence="5 6">
    <name type="scientific">Trichomonascus ciferrii</name>
    <dbReference type="NCBI Taxonomy" id="44093"/>
    <lineage>
        <taxon>Eukaryota</taxon>
        <taxon>Fungi</taxon>
        <taxon>Dikarya</taxon>
        <taxon>Ascomycota</taxon>
        <taxon>Saccharomycotina</taxon>
        <taxon>Dipodascomycetes</taxon>
        <taxon>Dipodascales</taxon>
        <taxon>Trichomonascaceae</taxon>
        <taxon>Trichomonascus</taxon>
        <taxon>Trichomonascus ciferrii complex</taxon>
    </lineage>
</organism>
<evidence type="ECO:0000313" key="5">
    <source>
        <dbReference type="EMBL" id="KAA8916777.1"/>
    </source>
</evidence>
<dbReference type="OrthoDB" id="2529286at2759"/>
<dbReference type="AlphaFoldDB" id="A0A642VB05"/>
<reference evidence="5" key="1">
    <citation type="journal article" date="2019" name="G3 (Bethesda)">
        <title>Genome Assemblies of Two Rare Opportunistic Yeast Pathogens: Diutina rugosa (syn. Candida rugosa) and Trichomonascus ciferrii (syn. Candida ciferrii).</title>
        <authorList>
            <person name="Mixao V."/>
            <person name="Saus E."/>
            <person name="Hansen A.P."/>
            <person name="Lass-Florl C."/>
            <person name="Gabaldon T."/>
        </authorList>
    </citation>
    <scope>NUCLEOTIDE SEQUENCE</scope>
    <source>
        <strain evidence="5">CBS 4856</strain>
    </source>
</reference>
<gene>
    <name evidence="5" type="ORF">TRICI_001075</name>
</gene>
<dbReference type="VEuPathDB" id="FungiDB:TRICI_001075"/>
<evidence type="ECO:0000256" key="2">
    <source>
        <dbReference type="ARBA" id="ARBA00022691"/>
    </source>
</evidence>